<dbReference type="PANTHER" id="PTHR47595">
    <property type="entry name" value="HEAT SHOCK 70 KDA PROTEIN 14"/>
    <property type="match status" value="1"/>
</dbReference>
<dbReference type="KEGG" id="ppyr:116158779"/>
<dbReference type="AlphaFoldDB" id="A0A1Y1K405"/>
<evidence type="ECO:0000259" key="2">
    <source>
        <dbReference type="Pfam" id="PF13837"/>
    </source>
</evidence>
<name>A0A1Y1K405_PHOPY</name>
<dbReference type="InterPro" id="IPR044822">
    <property type="entry name" value="Myb_DNA-bind_4"/>
</dbReference>
<dbReference type="Pfam" id="PF13837">
    <property type="entry name" value="Myb_DNA-bind_4"/>
    <property type="match status" value="1"/>
</dbReference>
<sequence length="262" mass="30108">MELILEEDDVQYKLCVSETDYNRAMTDHAFAQSLLFHAKVTGSSISTVASNQSRVENLEPASDNLEQYLENDRHSWSHDETLCLIKSMEVHIEDENHPKKRKFIFENVANDLISNGFQVNATVCHNKWKNLMRSYKTAKDNMLKTGRGPTRFLFFSEMDGVLGEKPSSSATHTLESNNLQNLPDTLPPPEMSAMSSPSSSRSSTPTLTRSKEKKGSILQIKKEEFRRKHERHKEKMRLLEIRNKVEEQKVNLLQEILNKLNS</sequence>
<dbReference type="OrthoDB" id="6742202at2759"/>
<reference evidence="3" key="1">
    <citation type="journal article" date="2016" name="Sci. Rep.">
        <title>Molecular characterization of firefly nuptial gifts: a multi-omics approach sheds light on postcopulatory sexual selection.</title>
        <authorList>
            <person name="Al-Wathiqui N."/>
            <person name="Fallon T.R."/>
            <person name="South A."/>
            <person name="Weng J.K."/>
            <person name="Lewis S.M."/>
        </authorList>
    </citation>
    <scope>NUCLEOTIDE SEQUENCE</scope>
</reference>
<feature type="compositionally biased region" description="Polar residues" evidence="1">
    <location>
        <begin position="166"/>
        <end position="183"/>
    </location>
</feature>
<feature type="compositionally biased region" description="Low complexity" evidence="1">
    <location>
        <begin position="191"/>
        <end position="208"/>
    </location>
</feature>
<proteinExistence type="predicted"/>
<accession>A0A1Y1K405</accession>
<feature type="domain" description="Myb/SANT-like DNA-binding" evidence="2">
    <location>
        <begin position="73"/>
        <end position="159"/>
    </location>
</feature>
<dbReference type="Gene3D" id="1.10.10.60">
    <property type="entry name" value="Homeodomain-like"/>
    <property type="match status" value="1"/>
</dbReference>
<dbReference type="RefSeq" id="XP_031327253.1">
    <property type="nucleotide sequence ID" value="XM_031471393.1"/>
</dbReference>
<dbReference type="GeneID" id="116158586"/>
<protein>
    <recommendedName>
        <fullName evidence="2">Myb/SANT-like DNA-binding domain-containing protein</fullName>
    </recommendedName>
</protein>
<evidence type="ECO:0000313" key="3">
    <source>
        <dbReference type="EMBL" id="JAV56209.1"/>
    </source>
</evidence>
<evidence type="ECO:0000256" key="1">
    <source>
        <dbReference type="SAM" id="MobiDB-lite"/>
    </source>
</evidence>
<dbReference type="RefSeq" id="XP_031327481.1">
    <property type="nucleotide sequence ID" value="XM_031471621.1"/>
</dbReference>
<dbReference type="GeneID" id="116158779"/>
<dbReference type="EMBL" id="GEZM01093634">
    <property type="protein sequence ID" value="JAV56209.1"/>
    <property type="molecule type" value="Transcribed_RNA"/>
</dbReference>
<dbReference type="KEGG" id="ppyr:116158586"/>
<dbReference type="PANTHER" id="PTHR47595:SF1">
    <property type="entry name" value="MYB_SANT-LIKE DNA-BINDING DOMAIN-CONTAINING PROTEIN"/>
    <property type="match status" value="1"/>
</dbReference>
<feature type="compositionally biased region" description="Basic and acidic residues" evidence="1">
    <location>
        <begin position="209"/>
        <end position="227"/>
    </location>
</feature>
<organism evidence="3">
    <name type="scientific">Photinus pyralis</name>
    <name type="common">Common eastern firefly</name>
    <name type="synonym">Lampyris pyralis</name>
    <dbReference type="NCBI Taxonomy" id="7054"/>
    <lineage>
        <taxon>Eukaryota</taxon>
        <taxon>Metazoa</taxon>
        <taxon>Ecdysozoa</taxon>
        <taxon>Arthropoda</taxon>
        <taxon>Hexapoda</taxon>
        <taxon>Insecta</taxon>
        <taxon>Pterygota</taxon>
        <taxon>Neoptera</taxon>
        <taxon>Endopterygota</taxon>
        <taxon>Coleoptera</taxon>
        <taxon>Polyphaga</taxon>
        <taxon>Elateriformia</taxon>
        <taxon>Elateroidea</taxon>
        <taxon>Lampyridae</taxon>
        <taxon>Lampyrinae</taxon>
        <taxon>Photinus</taxon>
    </lineage>
</organism>
<feature type="region of interest" description="Disordered" evidence="1">
    <location>
        <begin position="165"/>
        <end position="234"/>
    </location>
</feature>